<evidence type="ECO:0000256" key="4">
    <source>
        <dbReference type="ARBA" id="ARBA00022989"/>
    </source>
</evidence>
<evidence type="ECO:0000256" key="3">
    <source>
        <dbReference type="ARBA" id="ARBA00022692"/>
    </source>
</evidence>
<evidence type="ECO:0000313" key="7">
    <source>
        <dbReference type="EMBL" id="MDJ1156669.1"/>
    </source>
</evidence>
<comment type="subcellular location">
    <subcellularLocation>
        <location evidence="1">Cell membrane</location>
        <topology evidence="1">Multi-pass membrane protein</topology>
    </subcellularLocation>
</comment>
<protein>
    <submittedName>
        <fullName evidence="7">LysE family translocator</fullName>
    </submittedName>
</protein>
<evidence type="ECO:0000256" key="5">
    <source>
        <dbReference type="ARBA" id="ARBA00023136"/>
    </source>
</evidence>
<organism evidence="7 8">
    <name type="scientific">Chelatococcus albus</name>
    <dbReference type="NCBI Taxonomy" id="3047466"/>
    <lineage>
        <taxon>Bacteria</taxon>
        <taxon>Pseudomonadati</taxon>
        <taxon>Pseudomonadota</taxon>
        <taxon>Alphaproteobacteria</taxon>
        <taxon>Hyphomicrobiales</taxon>
        <taxon>Chelatococcaceae</taxon>
        <taxon>Chelatococcus</taxon>
    </lineage>
</organism>
<dbReference type="PANTHER" id="PTHR30086">
    <property type="entry name" value="ARGININE EXPORTER PROTEIN ARGO"/>
    <property type="match status" value="1"/>
</dbReference>
<dbReference type="EMBL" id="JASJEV010000001">
    <property type="protein sequence ID" value="MDJ1156669.1"/>
    <property type="molecule type" value="Genomic_DNA"/>
</dbReference>
<evidence type="ECO:0000256" key="2">
    <source>
        <dbReference type="ARBA" id="ARBA00022475"/>
    </source>
</evidence>
<evidence type="ECO:0000313" key="8">
    <source>
        <dbReference type="Proteomes" id="UP001321492"/>
    </source>
</evidence>
<dbReference type="PANTHER" id="PTHR30086:SF20">
    <property type="entry name" value="ARGININE EXPORTER PROTEIN ARGO-RELATED"/>
    <property type="match status" value="1"/>
</dbReference>
<evidence type="ECO:0000256" key="6">
    <source>
        <dbReference type="SAM" id="Phobius"/>
    </source>
</evidence>
<feature type="transmembrane region" description="Helical" evidence="6">
    <location>
        <begin position="179"/>
        <end position="197"/>
    </location>
</feature>
<reference evidence="7 8" key="1">
    <citation type="submission" date="2023-05" db="EMBL/GenBank/DDBJ databases">
        <title>Chelatococcus sp. nov., a moderately thermophilic bacterium isolated from hot spring microbial mat.</title>
        <authorList>
            <person name="Hu C.-J."/>
            <person name="Li W.-J."/>
        </authorList>
    </citation>
    <scope>NUCLEOTIDE SEQUENCE [LARGE SCALE GENOMIC DNA]</scope>
    <source>
        <strain evidence="7 8">SYSU G07232</strain>
    </source>
</reference>
<dbReference type="Pfam" id="PF01810">
    <property type="entry name" value="LysE"/>
    <property type="match status" value="1"/>
</dbReference>
<sequence>MNPEILISLGIFSVVTSVTPGPDNLMLLASGVNFGLARTLPHSLGISFGFFLLLLAVGAGIGGLLTAWPTLHVALTGISAVCLFYLAYRLALSRSIGNEEARSRPLTFTEAAFFQWVNPKAWVMALSGMALYTDKASPFLSMLVVAALFSLLNWPCVALWATFGTMLRRLLAHAARLRWFNLLMAALMAMSVIPIVIG</sequence>
<proteinExistence type="predicted"/>
<keyword evidence="3 6" id="KW-0812">Transmembrane</keyword>
<evidence type="ECO:0000256" key="1">
    <source>
        <dbReference type="ARBA" id="ARBA00004651"/>
    </source>
</evidence>
<accession>A0ABT7ACW9</accession>
<name>A0ABT7ACW9_9HYPH</name>
<keyword evidence="4 6" id="KW-1133">Transmembrane helix</keyword>
<keyword evidence="2" id="KW-1003">Cell membrane</keyword>
<keyword evidence="5 6" id="KW-0472">Membrane</keyword>
<gene>
    <name evidence="7" type="ORF">QNA08_00190</name>
</gene>
<feature type="transmembrane region" description="Helical" evidence="6">
    <location>
        <begin position="139"/>
        <end position="167"/>
    </location>
</feature>
<dbReference type="InterPro" id="IPR001123">
    <property type="entry name" value="LeuE-type"/>
</dbReference>
<feature type="transmembrane region" description="Helical" evidence="6">
    <location>
        <begin position="71"/>
        <end position="88"/>
    </location>
</feature>
<feature type="transmembrane region" description="Helical" evidence="6">
    <location>
        <begin position="44"/>
        <end position="64"/>
    </location>
</feature>
<dbReference type="RefSeq" id="WP_283738674.1">
    <property type="nucleotide sequence ID" value="NZ_JASJEV010000001.1"/>
</dbReference>
<keyword evidence="8" id="KW-1185">Reference proteome</keyword>
<dbReference type="Proteomes" id="UP001321492">
    <property type="component" value="Unassembled WGS sequence"/>
</dbReference>
<comment type="caution">
    <text evidence="7">The sequence shown here is derived from an EMBL/GenBank/DDBJ whole genome shotgun (WGS) entry which is preliminary data.</text>
</comment>